<dbReference type="EMBL" id="OBEK01000002">
    <property type="protein sequence ID" value="SNZ11531.1"/>
    <property type="molecule type" value="Genomic_DNA"/>
</dbReference>
<dbReference type="Proteomes" id="UP000219356">
    <property type="component" value="Unassembled WGS sequence"/>
</dbReference>
<feature type="transmembrane region" description="Helical" evidence="1">
    <location>
        <begin position="21"/>
        <end position="39"/>
    </location>
</feature>
<reference evidence="3" key="1">
    <citation type="submission" date="2017-09" db="EMBL/GenBank/DDBJ databases">
        <authorList>
            <person name="Varghese N."/>
            <person name="Submissions S."/>
        </authorList>
    </citation>
    <scope>NUCLEOTIDE SEQUENCE [LARGE SCALE GENOMIC DNA]</scope>
    <source>
        <strain evidence="3">CGMCC 1.8913</strain>
    </source>
</reference>
<sequence>MWSYTDKLEKVTGKEGYKKQQGTYSIVMGVLFFLVQVSIL</sequence>
<dbReference type="AlphaFoldDB" id="A0A285NV46"/>
<protein>
    <submittedName>
        <fullName evidence="2">Uncharacterized protein</fullName>
    </submittedName>
</protein>
<accession>A0A285NV46</accession>
<keyword evidence="1" id="KW-0472">Membrane</keyword>
<organism evidence="2 3">
    <name type="scientific">Terribacillus aidingensis</name>
    <dbReference type="NCBI Taxonomy" id="586416"/>
    <lineage>
        <taxon>Bacteria</taxon>
        <taxon>Bacillati</taxon>
        <taxon>Bacillota</taxon>
        <taxon>Bacilli</taxon>
        <taxon>Bacillales</taxon>
        <taxon>Bacillaceae</taxon>
        <taxon>Terribacillus</taxon>
    </lineage>
</organism>
<keyword evidence="3" id="KW-1185">Reference proteome</keyword>
<gene>
    <name evidence="2" type="ORF">SAMN05421503_2075</name>
</gene>
<proteinExistence type="predicted"/>
<evidence type="ECO:0000313" key="3">
    <source>
        <dbReference type="Proteomes" id="UP000219356"/>
    </source>
</evidence>
<keyword evidence="1" id="KW-1133">Transmembrane helix</keyword>
<keyword evidence="1" id="KW-0812">Transmembrane</keyword>
<evidence type="ECO:0000313" key="2">
    <source>
        <dbReference type="EMBL" id="SNZ11531.1"/>
    </source>
</evidence>
<name>A0A285NV46_9BACI</name>
<evidence type="ECO:0000256" key="1">
    <source>
        <dbReference type="SAM" id="Phobius"/>
    </source>
</evidence>